<feature type="region of interest" description="Disordered" evidence="1">
    <location>
        <begin position="153"/>
        <end position="392"/>
    </location>
</feature>
<evidence type="ECO:0000313" key="3">
    <source>
        <dbReference type="EMBL" id="PVD37718.1"/>
    </source>
</evidence>
<feature type="compositionally biased region" description="Polar residues" evidence="1">
    <location>
        <begin position="187"/>
        <end position="198"/>
    </location>
</feature>
<evidence type="ECO:0008006" key="5">
    <source>
        <dbReference type="Google" id="ProtNLM"/>
    </source>
</evidence>
<sequence>MFFIVSSSPKEELYRLPGLQQQQQLANMTHRLKLSVVVLTSILVINVPVSSTNEITSLEASGPSVTFTPSSVGDEVKASQLPLRCQQATHLVMKLSFFNPVIVIKLVVLLPRHQASLMVRTLLSLVSCHQQALLMALSPYCPSAILLLSSSSASDTDYDSTTTTTTTTDVTSSPSSTYDSTTTTTTNIAPSPSSYTYDNTNTASITPSPSSSVHDSTTTTTTATDIAPTPSGSVYDSTTTTTTTTDITPSQSSSAYDSTTTTTTTTTTDITPSPSSSTYDSTTTTTTDIIPSQSSSAYDSTTTTTATTDITPSPSSSTYDSTTTTTTDIAPTPTSSVYDSTTPAATTPSSSMTADMTTSGPATPSSSSQSTVTSAVTSTSPSTSPPSYQYPTQAPDLEGALFIFTFSIEGNPANFSLIWITNLKEKIGDIFRKNVVGFDEVRIQGNLYERKRRHARSSEGINIEAKFKAKDLYKVDKNVLQENLKTAMQNSENIFKNYSYNLDINQEQIASFAALTSDVCNSQKTKGLCGVEYTCSGGVCQHLCEDTYCGGHGQCYVHVFDNKVSTKCQCTSQNPFNYEGVACERAVMKEQYVAAIAVSVFGVLLLVLVVVVVCLCRQVNRKSVRSPRDELIPLDQTESWSYKSLPTKHNPVYSNHGYEPHYMAYREIDPAVYDFRALPRDRSRDSYDVRLREADLSSFPHLSSERKFSIKRPQVSSEPANSE</sequence>
<proteinExistence type="predicted"/>
<accession>A0A2T7PWE7</accession>
<feature type="compositionally biased region" description="Low complexity" evidence="1">
    <location>
        <begin position="199"/>
        <end position="392"/>
    </location>
</feature>
<dbReference type="AlphaFoldDB" id="A0A2T7PWE7"/>
<gene>
    <name evidence="3" type="ORF">C0Q70_00319</name>
</gene>
<dbReference type="EMBL" id="PZQS01000001">
    <property type="protein sequence ID" value="PVD37718.1"/>
    <property type="molecule type" value="Genomic_DNA"/>
</dbReference>
<comment type="caution">
    <text evidence="3">The sequence shown here is derived from an EMBL/GenBank/DDBJ whole genome shotgun (WGS) entry which is preliminary data.</text>
</comment>
<name>A0A2T7PWE7_POMCA</name>
<keyword evidence="2" id="KW-0812">Transmembrane</keyword>
<organism evidence="3 4">
    <name type="scientific">Pomacea canaliculata</name>
    <name type="common">Golden apple snail</name>
    <dbReference type="NCBI Taxonomy" id="400727"/>
    <lineage>
        <taxon>Eukaryota</taxon>
        <taxon>Metazoa</taxon>
        <taxon>Spiralia</taxon>
        <taxon>Lophotrochozoa</taxon>
        <taxon>Mollusca</taxon>
        <taxon>Gastropoda</taxon>
        <taxon>Caenogastropoda</taxon>
        <taxon>Architaenioglossa</taxon>
        <taxon>Ampullarioidea</taxon>
        <taxon>Ampullariidae</taxon>
        <taxon>Pomacea</taxon>
    </lineage>
</organism>
<keyword evidence="2" id="KW-1133">Transmembrane helix</keyword>
<feature type="compositionally biased region" description="Low complexity" evidence="1">
    <location>
        <begin position="153"/>
        <end position="186"/>
    </location>
</feature>
<dbReference type="OrthoDB" id="10521371at2759"/>
<evidence type="ECO:0000256" key="1">
    <source>
        <dbReference type="SAM" id="MobiDB-lite"/>
    </source>
</evidence>
<keyword evidence="2" id="KW-0472">Membrane</keyword>
<feature type="compositionally biased region" description="Polar residues" evidence="1">
    <location>
        <begin position="714"/>
        <end position="723"/>
    </location>
</feature>
<feature type="region of interest" description="Disordered" evidence="1">
    <location>
        <begin position="704"/>
        <end position="723"/>
    </location>
</feature>
<evidence type="ECO:0000256" key="2">
    <source>
        <dbReference type="SAM" id="Phobius"/>
    </source>
</evidence>
<evidence type="ECO:0000313" key="4">
    <source>
        <dbReference type="Proteomes" id="UP000245119"/>
    </source>
</evidence>
<protein>
    <recommendedName>
        <fullName evidence="5">SEA domain-containing protein</fullName>
    </recommendedName>
</protein>
<dbReference type="Proteomes" id="UP000245119">
    <property type="component" value="Linkage Group LG1"/>
</dbReference>
<keyword evidence="4" id="KW-1185">Reference proteome</keyword>
<reference evidence="3 4" key="1">
    <citation type="submission" date="2018-04" db="EMBL/GenBank/DDBJ databases">
        <title>The genome of golden apple snail Pomacea canaliculata provides insight into stress tolerance and invasive adaptation.</title>
        <authorList>
            <person name="Liu C."/>
            <person name="Liu B."/>
            <person name="Ren Y."/>
            <person name="Zhang Y."/>
            <person name="Wang H."/>
            <person name="Li S."/>
            <person name="Jiang F."/>
            <person name="Yin L."/>
            <person name="Zhang G."/>
            <person name="Qian W."/>
            <person name="Fan W."/>
        </authorList>
    </citation>
    <scope>NUCLEOTIDE SEQUENCE [LARGE SCALE GENOMIC DNA]</scope>
    <source>
        <strain evidence="3">SZHN2017</strain>
        <tissue evidence="3">Muscle</tissue>
    </source>
</reference>
<feature type="transmembrane region" description="Helical" evidence="2">
    <location>
        <begin position="592"/>
        <end position="616"/>
    </location>
</feature>